<keyword evidence="3" id="KW-1185">Reference proteome</keyword>
<sequence>MKKAAMKIIAALGILSLPTPALAYHTVRVGDASQIKFVISGNRVYLRNLDSFDSNWLGCCYNYWMDLTTETGKSQYAYFLLRYASGESIDLLVNDRTQPGAIYHLGNFM</sequence>
<evidence type="ECO:0000256" key="1">
    <source>
        <dbReference type="SAM" id="SignalP"/>
    </source>
</evidence>
<dbReference type="OrthoDB" id="7596467at2"/>
<gene>
    <name evidence="2" type="ORF">SAMN02745824_3372</name>
</gene>
<dbReference type="EMBL" id="FSQW01000002">
    <property type="protein sequence ID" value="SIO21229.1"/>
    <property type="molecule type" value="Genomic_DNA"/>
</dbReference>
<feature type="chain" id="PRO_5013314831" description="Beta/Gamma crystallin" evidence="1">
    <location>
        <begin position="24"/>
        <end position="109"/>
    </location>
</feature>
<dbReference type="RefSeq" id="WP_074206245.1">
    <property type="nucleotide sequence ID" value="NZ_FSQW01000002.1"/>
</dbReference>
<evidence type="ECO:0000313" key="3">
    <source>
        <dbReference type="Proteomes" id="UP000185192"/>
    </source>
</evidence>
<reference evidence="3" key="1">
    <citation type="submission" date="2016-11" db="EMBL/GenBank/DDBJ databases">
        <authorList>
            <person name="Varghese N."/>
            <person name="Submissions S."/>
        </authorList>
    </citation>
    <scope>NUCLEOTIDE SEQUENCE [LARGE SCALE GENOMIC DNA]</scope>
    <source>
        <strain evidence="3">DSM 22363</strain>
    </source>
</reference>
<organism evidence="2 3">
    <name type="scientific">Parasphingorhabdus marina DSM 22363</name>
    <dbReference type="NCBI Taxonomy" id="1123272"/>
    <lineage>
        <taxon>Bacteria</taxon>
        <taxon>Pseudomonadati</taxon>
        <taxon>Pseudomonadota</taxon>
        <taxon>Alphaproteobacteria</taxon>
        <taxon>Sphingomonadales</taxon>
        <taxon>Sphingomonadaceae</taxon>
        <taxon>Parasphingorhabdus</taxon>
    </lineage>
</organism>
<feature type="signal peptide" evidence="1">
    <location>
        <begin position="1"/>
        <end position="23"/>
    </location>
</feature>
<evidence type="ECO:0000313" key="2">
    <source>
        <dbReference type="EMBL" id="SIO21229.1"/>
    </source>
</evidence>
<proteinExistence type="predicted"/>
<evidence type="ECO:0008006" key="4">
    <source>
        <dbReference type="Google" id="ProtNLM"/>
    </source>
</evidence>
<keyword evidence="1" id="KW-0732">Signal</keyword>
<accession>A0A1N6HNG9</accession>
<dbReference type="AlphaFoldDB" id="A0A1N6HNG9"/>
<dbReference type="Proteomes" id="UP000185192">
    <property type="component" value="Unassembled WGS sequence"/>
</dbReference>
<protein>
    <recommendedName>
        <fullName evidence="4">Beta/Gamma crystallin</fullName>
    </recommendedName>
</protein>
<name>A0A1N6HNG9_9SPHN</name>